<dbReference type="SUPFAM" id="SSF110738">
    <property type="entry name" value="Glycerate kinase I"/>
    <property type="match status" value="1"/>
</dbReference>
<protein>
    <submittedName>
        <fullName evidence="5">Glycerate kinase</fullName>
    </submittedName>
</protein>
<evidence type="ECO:0000256" key="2">
    <source>
        <dbReference type="ARBA" id="ARBA00022679"/>
    </source>
</evidence>
<comment type="similarity">
    <text evidence="1 4">Belongs to the glycerate kinase type-1 family.</text>
</comment>
<dbReference type="Gene3D" id="3.90.1510.10">
    <property type="entry name" value="Glycerate kinase, domain 2"/>
    <property type="match status" value="1"/>
</dbReference>
<evidence type="ECO:0000313" key="6">
    <source>
        <dbReference type="Proteomes" id="UP001589707"/>
    </source>
</evidence>
<dbReference type="Gene3D" id="3.40.50.10350">
    <property type="entry name" value="Glycerate kinase, domain 1"/>
    <property type="match status" value="1"/>
</dbReference>
<dbReference type="InterPro" id="IPR018197">
    <property type="entry name" value="Glycerate_kinase_RE-like"/>
</dbReference>
<dbReference type="PIRSF" id="PIRSF006078">
    <property type="entry name" value="GlxK"/>
    <property type="match status" value="1"/>
</dbReference>
<sequence length="381" mass="37864">MHLLLACDSFKGTLSSAQIAALLSRALIRAGHTVTALKLADGGDGTIEAVTSCGFSAHTAVVTGPLGTPVEATWARHESTAVIEMAQASGINLLDPTPETALQATSFGTGELITAALDAGCTTVILGVGGSATTDGGAGMLTALGARLLTADGAPVPPGGAGLEQLKSVDLSGLDPRLTDLRLAFDVDNPLCGPRGAAAVYGPQKGAGPTEVARLDAALARFAPRVEQAAGASAAERPGAGAAGGVGFAALGVLGAQPVPGADYILDLIGFHAALDRADAVITGEGRIDEQTLSGKGPGAVLAAAGERGLERIVVCGSAAVSASQLSELGAGSPPPPRVRLHQMTDLAPLDDCLAEPAAVLRRLAEQIAAELPSPEAPQTR</sequence>
<gene>
    <name evidence="5" type="ORF">ACFFN1_05070</name>
</gene>
<evidence type="ECO:0000256" key="1">
    <source>
        <dbReference type="ARBA" id="ARBA00006284"/>
    </source>
</evidence>
<dbReference type="InterPro" id="IPR004381">
    <property type="entry name" value="Glycerate_kinase"/>
</dbReference>
<evidence type="ECO:0000256" key="4">
    <source>
        <dbReference type="PIRNR" id="PIRNR006078"/>
    </source>
</evidence>
<accession>A0ABV5WZZ9</accession>
<keyword evidence="2 4" id="KW-0808">Transferase</keyword>
<keyword evidence="3 4" id="KW-0418">Kinase</keyword>
<proteinExistence type="inferred from homology"/>
<dbReference type="GO" id="GO:0016301">
    <property type="term" value="F:kinase activity"/>
    <property type="evidence" value="ECO:0007669"/>
    <property type="project" value="UniProtKB-KW"/>
</dbReference>
<dbReference type="PANTHER" id="PTHR21599:SF0">
    <property type="entry name" value="GLYCERATE KINASE"/>
    <property type="match status" value="1"/>
</dbReference>
<dbReference type="EMBL" id="JBHMAU010000038">
    <property type="protein sequence ID" value="MFB9775782.1"/>
    <property type="molecule type" value="Genomic_DNA"/>
</dbReference>
<dbReference type="Proteomes" id="UP001589707">
    <property type="component" value="Unassembled WGS sequence"/>
</dbReference>
<dbReference type="InterPro" id="IPR018193">
    <property type="entry name" value="Glyc_kinase_flavodox-like_fold"/>
</dbReference>
<organism evidence="5 6">
    <name type="scientific">Brevibacterium otitidis</name>
    <dbReference type="NCBI Taxonomy" id="53364"/>
    <lineage>
        <taxon>Bacteria</taxon>
        <taxon>Bacillati</taxon>
        <taxon>Actinomycetota</taxon>
        <taxon>Actinomycetes</taxon>
        <taxon>Micrococcales</taxon>
        <taxon>Brevibacteriaceae</taxon>
        <taxon>Brevibacterium</taxon>
    </lineage>
</organism>
<evidence type="ECO:0000256" key="3">
    <source>
        <dbReference type="ARBA" id="ARBA00022777"/>
    </source>
</evidence>
<comment type="caution">
    <text evidence="5">The sequence shown here is derived from an EMBL/GenBank/DDBJ whole genome shotgun (WGS) entry which is preliminary data.</text>
</comment>
<dbReference type="NCBIfam" id="TIGR00045">
    <property type="entry name" value="glycerate kinase"/>
    <property type="match status" value="1"/>
</dbReference>
<evidence type="ECO:0000313" key="5">
    <source>
        <dbReference type="EMBL" id="MFB9775782.1"/>
    </source>
</evidence>
<keyword evidence="6" id="KW-1185">Reference proteome</keyword>
<dbReference type="InterPro" id="IPR036129">
    <property type="entry name" value="Glycerate_kinase_sf"/>
</dbReference>
<dbReference type="Pfam" id="PF02595">
    <property type="entry name" value="Gly_kinase"/>
    <property type="match status" value="1"/>
</dbReference>
<dbReference type="RefSeq" id="WP_376839210.1">
    <property type="nucleotide sequence ID" value="NZ_JBHMAU010000038.1"/>
</dbReference>
<dbReference type="PANTHER" id="PTHR21599">
    <property type="entry name" value="GLYCERATE KINASE"/>
    <property type="match status" value="1"/>
</dbReference>
<reference evidence="5 6" key="1">
    <citation type="submission" date="2024-09" db="EMBL/GenBank/DDBJ databases">
        <authorList>
            <person name="Sun Q."/>
            <person name="Mori K."/>
        </authorList>
    </citation>
    <scope>NUCLEOTIDE SEQUENCE [LARGE SCALE GENOMIC DNA]</scope>
    <source>
        <strain evidence="5 6">JCM 11683</strain>
    </source>
</reference>
<name>A0ABV5WZZ9_9MICO</name>